<sequence length="123" mass="13322">MPRGLVFVGTENINYGFVSSAKIYTLELQTATGLKPVNLPDTTSGIRVPWRLEDLLQAGELKRVTVVLDDGAGKRTNRNLYITKSSVVTFRKPSTEGGLIGQTIDSKKVLSASIPRKASFALA</sequence>
<dbReference type="RefSeq" id="WP_340517103.1">
    <property type="nucleotide sequence ID" value="NZ_JBBLXS010000181.1"/>
</dbReference>
<gene>
    <name evidence="1" type="ORF">WMG39_14815</name>
</gene>
<accession>A0ABU8YP28</accession>
<name>A0ABU8YP28_9CYAN</name>
<keyword evidence="2" id="KW-1185">Reference proteome</keyword>
<evidence type="ECO:0000313" key="1">
    <source>
        <dbReference type="EMBL" id="MEK0186110.1"/>
    </source>
</evidence>
<proteinExistence type="predicted"/>
<organism evidence="1 2">
    <name type="scientific">Microcoleus anatoxicus PTRS2</name>
    <dbReference type="NCBI Taxonomy" id="2705321"/>
    <lineage>
        <taxon>Bacteria</taxon>
        <taxon>Bacillati</taxon>
        <taxon>Cyanobacteriota</taxon>
        <taxon>Cyanophyceae</taxon>
        <taxon>Oscillatoriophycideae</taxon>
        <taxon>Oscillatoriales</taxon>
        <taxon>Microcoleaceae</taxon>
        <taxon>Microcoleus</taxon>
        <taxon>Microcoleus anatoxicus</taxon>
    </lineage>
</organism>
<evidence type="ECO:0000313" key="2">
    <source>
        <dbReference type="Proteomes" id="UP001384579"/>
    </source>
</evidence>
<dbReference type="EMBL" id="JBBLXS010000181">
    <property type="protein sequence ID" value="MEK0186110.1"/>
    <property type="molecule type" value="Genomic_DNA"/>
</dbReference>
<comment type="caution">
    <text evidence="1">The sequence shown here is derived from an EMBL/GenBank/DDBJ whole genome shotgun (WGS) entry which is preliminary data.</text>
</comment>
<protein>
    <submittedName>
        <fullName evidence="1">Uncharacterized protein</fullName>
    </submittedName>
</protein>
<dbReference type="Proteomes" id="UP001384579">
    <property type="component" value="Unassembled WGS sequence"/>
</dbReference>
<reference evidence="1 2" key="1">
    <citation type="journal article" date="2020" name="Harmful Algae">
        <title>Molecular and morphological characterization of a novel dihydroanatoxin-a producing Microcoleus species (cyanobacteria) from the Russian River, California, USA.</title>
        <authorList>
            <person name="Conklin K.Y."/>
            <person name="Stancheva R."/>
            <person name="Otten T.G."/>
            <person name="Fadness R."/>
            <person name="Boyer G.L."/>
            <person name="Read B."/>
            <person name="Zhang X."/>
            <person name="Sheath R.G."/>
        </authorList>
    </citation>
    <scope>NUCLEOTIDE SEQUENCE [LARGE SCALE GENOMIC DNA]</scope>
    <source>
        <strain evidence="1 2">PTRS2</strain>
    </source>
</reference>